<dbReference type="RefSeq" id="WP_136865234.1">
    <property type="nucleotide sequence ID" value="NZ_SWCJ01000025.1"/>
</dbReference>
<feature type="domain" description="Response regulatory" evidence="4">
    <location>
        <begin position="7"/>
        <end position="124"/>
    </location>
</feature>
<dbReference type="EMBL" id="SWCJ01000025">
    <property type="protein sequence ID" value="TKB49661.1"/>
    <property type="molecule type" value="Genomic_DNA"/>
</dbReference>
<accession>A0A4U1BEP7</accession>
<dbReference type="Pfam" id="PF00196">
    <property type="entry name" value="GerE"/>
    <property type="match status" value="1"/>
</dbReference>
<dbReference type="PROSITE" id="PS50110">
    <property type="entry name" value="RESPONSE_REGULATORY"/>
    <property type="match status" value="1"/>
</dbReference>
<dbReference type="PANTHER" id="PTHR45566:SF1">
    <property type="entry name" value="HTH-TYPE TRANSCRIPTIONAL REGULATOR YHJB-RELATED"/>
    <property type="match status" value="1"/>
</dbReference>
<feature type="modified residue" description="4-aspartylphosphate" evidence="2">
    <location>
        <position position="59"/>
    </location>
</feature>
<evidence type="ECO:0000313" key="6">
    <source>
        <dbReference type="Proteomes" id="UP000305675"/>
    </source>
</evidence>
<evidence type="ECO:0000259" key="4">
    <source>
        <dbReference type="PROSITE" id="PS50110"/>
    </source>
</evidence>
<dbReference type="Proteomes" id="UP000305675">
    <property type="component" value="Unassembled WGS sequence"/>
</dbReference>
<dbReference type="InterPro" id="IPR011006">
    <property type="entry name" value="CheY-like_superfamily"/>
</dbReference>
<feature type="domain" description="HTH luxR-type" evidence="3">
    <location>
        <begin position="146"/>
        <end position="211"/>
    </location>
</feature>
<gene>
    <name evidence="5" type="ORF">FCL42_20155</name>
</gene>
<dbReference type="PROSITE" id="PS00622">
    <property type="entry name" value="HTH_LUXR_1"/>
    <property type="match status" value="1"/>
</dbReference>
<dbReference type="CDD" id="cd17535">
    <property type="entry name" value="REC_NarL-like"/>
    <property type="match status" value="1"/>
</dbReference>
<dbReference type="SMART" id="SM00421">
    <property type="entry name" value="HTH_LUXR"/>
    <property type="match status" value="1"/>
</dbReference>
<evidence type="ECO:0000256" key="1">
    <source>
        <dbReference type="ARBA" id="ARBA00022553"/>
    </source>
</evidence>
<dbReference type="PRINTS" id="PR00038">
    <property type="entry name" value="HTHLUXR"/>
</dbReference>
<name>A0A4U1BEP7_9GAMM</name>
<dbReference type="InterPro" id="IPR000792">
    <property type="entry name" value="Tscrpt_reg_LuxR_C"/>
</dbReference>
<sequence length="217" mass="23678">MALATHTILIADDHPLFRQALKQSLSHGMEAIQWLEADSADAIEQQLQKHPDLDLILLDLQMPGSHGYSTLIHLRSHYPATPVVVISAHEDGQTIAKAAHYGAQGFLPKSAQPQQLISALTQVLEGELCFPDSLTDQNSAADHADIGHKLAELTPQQYRVLQMFAEGLLNKQIAYDLGVSEATIKAHATAIFKKLGVRNRTQAVIALSSLDIDSRPL</sequence>
<dbReference type="InterPro" id="IPR058245">
    <property type="entry name" value="NreC/VraR/RcsB-like_REC"/>
</dbReference>
<dbReference type="GO" id="GO:0000160">
    <property type="term" value="P:phosphorelay signal transduction system"/>
    <property type="evidence" value="ECO:0007669"/>
    <property type="project" value="InterPro"/>
</dbReference>
<dbReference type="OrthoDB" id="9814495at2"/>
<dbReference type="InterPro" id="IPR036388">
    <property type="entry name" value="WH-like_DNA-bd_sf"/>
</dbReference>
<dbReference type="Gene3D" id="1.10.10.10">
    <property type="entry name" value="Winged helix-like DNA-binding domain superfamily/Winged helix DNA-binding domain"/>
    <property type="match status" value="1"/>
</dbReference>
<dbReference type="PANTHER" id="PTHR45566">
    <property type="entry name" value="HTH-TYPE TRANSCRIPTIONAL REGULATOR YHJB-RELATED"/>
    <property type="match status" value="1"/>
</dbReference>
<evidence type="ECO:0000256" key="2">
    <source>
        <dbReference type="PROSITE-ProRule" id="PRU00169"/>
    </source>
</evidence>
<dbReference type="InterPro" id="IPR051015">
    <property type="entry name" value="EvgA-like"/>
</dbReference>
<dbReference type="AlphaFoldDB" id="A0A4U1BEP7"/>
<dbReference type="Pfam" id="PF00072">
    <property type="entry name" value="Response_reg"/>
    <property type="match status" value="1"/>
</dbReference>
<evidence type="ECO:0000259" key="3">
    <source>
        <dbReference type="PROSITE" id="PS50043"/>
    </source>
</evidence>
<keyword evidence="6" id="KW-1185">Reference proteome</keyword>
<protein>
    <submittedName>
        <fullName evidence="5">Response regulator transcription factor</fullName>
    </submittedName>
</protein>
<reference evidence="5 6" key="1">
    <citation type="submission" date="2019-04" db="EMBL/GenBank/DDBJ databases">
        <authorList>
            <person name="Hwang J.C."/>
        </authorList>
    </citation>
    <scope>NUCLEOTIDE SEQUENCE [LARGE SCALE GENOMIC DNA]</scope>
    <source>
        <strain evidence="5 6">IMCC35002</strain>
    </source>
</reference>
<proteinExistence type="predicted"/>
<dbReference type="SUPFAM" id="SSF52172">
    <property type="entry name" value="CheY-like"/>
    <property type="match status" value="1"/>
</dbReference>
<dbReference type="PROSITE" id="PS50043">
    <property type="entry name" value="HTH_LUXR_2"/>
    <property type="match status" value="1"/>
</dbReference>
<dbReference type="CDD" id="cd06170">
    <property type="entry name" value="LuxR_C_like"/>
    <property type="match status" value="1"/>
</dbReference>
<dbReference type="GO" id="GO:0006355">
    <property type="term" value="P:regulation of DNA-templated transcription"/>
    <property type="evidence" value="ECO:0007669"/>
    <property type="project" value="InterPro"/>
</dbReference>
<evidence type="ECO:0000313" key="5">
    <source>
        <dbReference type="EMBL" id="TKB49661.1"/>
    </source>
</evidence>
<dbReference type="InterPro" id="IPR001789">
    <property type="entry name" value="Sig_transdc_resp-reg_receiver"/>
</dbReference>
<comment type="caution">
    <text evidence="5">The sequence shown here is derived from an EMBL/GenBank/DDBJ whole genome shotgun (WGS) entry which is preliminary data.</text>
</comment>
<dbReference type="Gene3D" id="3.40.50.2300">
    <property type="match status" value="1"/>
</dbReference>
<keyword evidence="1 2" id="KW-0597">Phosphoprotein</keyword>
<organism evidence="5 6">
    <name type="scientific">Ferrimonas aestuarii</name>
    <dbReference type="NCBI Taxonomy" id="2569539"/>
    <lineage>
        <taxon>Bacteria</taxon>
        <taxon>Pseudomonadati</taxon>
        <taxon>Pseudomonadota</taxon>
        <taxon>Gammaproteobacteria</taxon>
        <taxon>Alteromonadales</taxon>
        <taxon>Ferrimonadaceae</taxon>
        <taxon>Ferrimonas</taxon>
    </lineage>
</organism>
<dbReference type="SMART" id="SM00448">
    <property type="entry name" value="REC"/>
    <property type="match status" value="1"/>
</dbReference>